<evidence type="ECO:0000313" key="2">
    <source>
        <dbReference type="EMBL" id="KAF7837372.1"/>
    </source>
</evidence>
<sequence>MRKITRERRFENAPALAKQKRGKKSGTAVHGVRFSLYQNWALPRGTEEAFSGIASASTVAVGGAALFPSVVTAERDPTGCVASLGTLKEKDQCP</sequence>
<evidence type="ECO:0000256" key="1">
    <source>
        <dbReference type="SAM" id="MobiDB-lite"/>
    </source>
</evidence>
<keyword evidence="3" id="KW-1185">Reference proteome</keyword>
<accession>A0A834X4C0</accession>
<feature type="region of interest" description="Disordered" evidence="1">
    <location>
        <begin position="1"/>
        <end position="26"/>
    </location>
</feature>
<organism evidence="2 3">
    <name type="scientific">Senna tora</name>
    <dbReference type="NCBI Taxonomy" id="362788"/>
    <lineage>
        <taxon>Eukaryota</taxon>
        <taxon>Viridiplantae</taxon>
        <taxon>Streptophyta</taxon>
        <taxon>Embryophyta</taxon>
        <taxon>Tracheophyta</taxon>
        <taxon>Spermatophyta</taxon>
        <taxon>Magnoliopsida</taxon>
        <taxon>eudicotyledons</taxon>
        <taxon>Gunneridae</taxon>
        <taxon>Pentapetalae</taxon>
        <taxon>rosids</taxon>
        <taxon>fabids</taxon>
        <taxon>Fabales</taxon>
        <taxon>Fabaceae</taxon>
        <taxon>Caesalpinioideae</taxon>
        <taxon>Cassia clade</taxon>
        <taxon>Senna</taxon>
    </lineage>
</organism>
<protein>
    <submittedName>
        <fullName evidence="2">Uncharacterized protein</fullName>
    </submittedName>
</protein>
<proteinExistence type="predicted"/>
<reference evidence="2" key="1">
    <citation type="submission" date="2020-09" db="EMBL/GenBank/DDBJ databases">
        <title>Genome-Enabled Discovery of Anthraquinone Biosynthesis in Senna tora.</title>
        <authorList>
            <person name="Kang S.-H."/>
            <person name="Pandey R.P."/>
            <person name="Lee C.-M."/>
            <person name="Sim J.-S."/>
            <person name="Jeong J.-T."/>
            <person name="Choi B.-S."/>
            <person name="Jung M."/>
            <person name="Ginzburg D."/>
            <person name="Zhao K."/>
            <person name="Won S.Y."/>
            <person name="Oh T.-J."/>
            <person name="Yu Y."/>
            <person name="Kim N.-H."/>
            <person name="Lee O.R."/>
            <person name="Lee T.-H."/>
            <person name="Bashyal P."/>
            <person name="Kim T.-S."/>
            <person name="Lee W.-H."/>
            <person name="Kawkins C."/>
            <person name="Kim C.-K."/>
            <person name="Kim J.S."/>
            <person name="Ahn B.O."/>
            <person name="Rhee S.Y."/>
            <person name="Sohng J.K."/>
        </authorList>
    </citation>
    <scope>NUCLEOTIDE SEQUENCE</scope>
    <source>
        <tissue evidence="2">Leaf</tissue>
    </source>
</reference>
<name>A0A834X4C0_9FABA</name>
<dbReference type="AlphaFoldDB" id="A0A834X4C0"/>
<dbReference type="Proteomes" id="UP000634136">
    <property type="component" value="Unassembled WGS sequence"/>
</dbReference>
<gene>
    <name evidence="2" type="ORF">G2W53_005854</name>
</gene>
<comment type="caution">
    <text evidence="2">The sequence shown here is derived from an EMBL/GenBank/DDBJ whole genome shotgun (WGS) entry which is preliminary data.</text>
</comment>
<dbReference type="EMBL" id="JAAIUW010000003">
    <property type="protein sequence ID" value="KAF7837372.1"/>
    <property type="molecule type" value="Genomic_DNA"/>
</dbReference>
<evidence type="ECO:0000313" key="3">
    <source>
        <dbReference type="Proteomes" id="UP000634136"/>
    </source>
</evidence>